<feature type="transmembrane region" description="Helical" evidence="1">
    <location>
        <begin position="40"/>
        <end position="61"/>
    </location>
</feature>
<sequence length="108" mass="11869">MHMSQVTGAMALIDPLIGLALVVLGFPLMRLNRDPGLKLVVAWGAFWVLTGVWTGLVHLLIRSPGEALHWANLVSFFVIVAGRLLTWATAGYALWRFWRATWARGGSG</sequence>
<gene>
    <name evidence="2" type="ORF">J2Z79_000150</name>
</gene>
<reference evidence="2 3" key="1">
    <citation type="submission" date="2021-03" db="EMBL/GenBank/DDBJ databases">
        <title>Genomic Encyclopedia of Type Strains, Phase IV (KMG-IV): sequencing the most valuable type-strain genomes for metagenomic binning, comparative biology and taxonomic classification.</title>
        <authorList>
            <person name="Goeker M."/>
        </authorList>
    </citation>
    <scope>NUCLEOTIDE SEQUENCE [LARGE SCALE GENOMIC DNA]</scope>
    <source>
        <strain evidence="2 3">DSM 27138</strain>
    </source>
</reference>
<keyword evidence="1" id="KW-0472">Membrane</keyword>
<keyword evidence="1" id="KW-0812">Transmembrane</keyword>
<protein>
    <submittedName>
        <fullName evidence="2">Apolipoprotein N-acyltransferase</fullName>
    </submittedName>
</protein>
<comment type="caution">
    <text evidence="2">The sequence shown here is derived from an EMBL/GenBank/DDBJ whole genome shotgun (WGS) entry which is preliminary data.</text>
</comment>
<dbReference type="RefSeq" id="WP_209464928.1">
    <property type="nucleotide sequence ID" value="NZ_JAGGLG010000001.1"/>
</dbReference>
<organism evidence="2 3">
    <name type="scientific">Symbiobacterium terraclitae</name>
    <dbReference type="NCBI Taxonomy" id="557451"/>
    <lineage>
        <taxon>Bacteria</taxon>
        <taxon>Bacillati</taxon>
        <taxon>Bacillota</taxon>
        <taxon>Clostridia</taxon>
        <taxon>Eubacteriales</taxon>
        <taxon>Symbiobacteriaceae</taxon>
        <taxon>Symbiobacterium</taxon>
    </lineage>
</organism>
<dbReference type="Proteomes" id="UP001519289">
    <property type="component" value="Unassembled WGS sequence"/>
</dbReference>
<evidence type="ECO:0000313" key="3">
    <source>
        <dbReference type="Proteomes" id="UP001519289"/>
    </source>
</evidence>
<keyword evidence="3" id="KW-1185">Reference proteome</keyword>
<evidence type="ECO:0000256" key="1">
    <source>
        <dbReference type="SAM" id="Phobius"/>
    </source>
</evidence>
<dbReference type="EMBL" id="JAGGLG010000001">
    <property type="protein sequence ID" value="MBP2016777.1"/>
    <property type="molecule type" value="Genomic_DNA"/>
</dbReference>
<name>A0ABS4JMK7_9FIRM</name>
<feature type="transmembrane region" description="Helical" evidence="1">
    <location>
        <begin position="6"/>
        <end position="28"/>
    </location>
</feature>
<accession>A0ABS4JMK7</accession>
<proteinExistence type="predicted"/>
<feature type="transmembrane region" description="Helical" evidence="1">
    <location>
        <begin position="73"/>
        <end position="95"/>
    </location>
</feature>
<evidence type="ECO:0000313" key="2">
    <source>
        <dbReference type="EMBL" id="MBP2016777.1"/>
    </source>
</evidence>
<keyword evidence="1" id="KW-1133">Transmembrane helix</keyword>